<dbReference type="EMBL" id="JACEUX010000001">
    <property type="protein sequence ID" value="MBA5246622.1"/>
    <property type="molecule type" value="Genomic_DNA"/>
</dbReference>
<dbReference type="Pfam" id="PF10459">
    <property type="entry name" value="Peptidase_S46"/>
    <property type="match status" value="1"/>
</dbReference>
<reference evidence="11" key="2">
    <citation type="submission" date="2020-07" db="EMBL/GenBank/DDBJ databases">
        <title>Chryseobacterium sp.cx-624.</title>
        <authorList>
            <person name="Yang C."/>
        </authorList>
    </citation>
    <scope>NUCLEOTIDE SEQUENCE [LARGE SCALE GENOMIC DNA]</scope>
    <source>
        <strain evidence="11">cx-624</strain>
    </source>
</reference>
<reference evidence="10" key="1">
    <citation type="submission" date="2020-07" db="EMBL/GenBank/DDBJ databases">
        <title>Chryseobacterium sp. CX-624.</title>
        <authorList>
            <person name="Yang C."/>
        </authorList>
    </citation>
    <scope>NUCLEOTIDE SEQUENCE</scope>
    <source>
        <strain evidence="10">CX-624</strain>
    </source>
</reference>
<name>A0A7D7QEU5_9FLAO</name>
<evidence type="ECO:0000256" key="4">
    <source>
        <dbReference type="ARBA" id="ARBA00022729"/>
    </source>
</evidence>
<keyword evidence="3 7" id="KW-0645">Protease</keyword>
<keyword evidence="2 7" id="KW-0031">Aminopeptidase</keyword>
<feature type="signal peptide" evidence="7">
    <location>
        <begin position="1"/>
        <end position="21"/>
    </location>
</feature>
<evidence type="ECO:0000256" key="5">
    <source>
        <dbReference type="ARBA" id="ARBA00022801"/>
    </source>
</evidence>
<gene>
    <name evidence="10" type="ORF">H1R16_09930</name>
    <name evidence="9" type="ORF">H2507_05535</name>
</gene>
<dbReference type="KEGG" id="cbau:H1R16_09930"/>
<evidence type="ECO:0000256" key="1">
    <source>
        <dbReference type="ARBA" id="ARBA00010491"/>
    </source>
</evidence>
<evidence type="ECO:0000256" key="3">
    <source>
        <dbReference type="ARBA" id="ARBA00022670"/>
    </source>
</evidence>
<dbReference type="InterPro" id="IPR019500">
    <property type="entry name" value="Pep_S46"/>
</dbReference>
<evidence type="ECO:0000256" key="2">
    <source>
        <dbReference type="ARBA" id="ARBA00022438"/>
    </source>
</evidence>
<dbReference type="PANTHER" id="PTHR38469">
    <property type="entry name" value="PERIPLASMIC PEPTIDASE SUBFAMILY S1B"/>
    <property type="match status" value="1"/>
</dbReference>
<dbReference type="Proteomes" id="UP000515349">
    <property type="component" value="Chromosome"/>
</dbReference>
<evidence type="ECO:0000256" key="8">
    <source>
        <dbReference type="SAM" id="Coils"/>
    </source>
</evidence>
<dbReference type="RefSeq" id="WP_181886691.1">
    <property type="nucleotide sequence ID" value="NZ_CP059472.1"/>
</dbReference>
<dbReference type="PANTHER" id="PTHR38469:SF1">
    <property type="entry name" value="PERIPLASMIC PEPTIDASE SUBFAMILY S1B"/>
    <property type="match status" value="1"/>
</dbReference>
<keyword evidence="8" id="KW-0175">Coiled coil</keyword>
<reference evidence="12" key="3">
    <citation type="submission" date="2020-07" db="EMBL/GenBank/DDBJ databases">
        <title>Flavobacterium sp. xlx-214.</title>
        <authorList>
            <person name="Yang C."/>
        </authorList>
    </citation>
    <scope>NUCLEOTIDE SEQUENCE [LARGE SCALE GENOMIC DNA]</scope>
    <source>
        <strain evidence="12">CX-624</strain>
    </source>
</reference>
<evidence type="ECO:0000313" key="11">
    <source>
        <dbReference type="Proteomes" id="UP000515349"/>
    </source>
</evidence>
<evidence type="ECO:0000256" key="7">
    <source>
        <dbReference type="RuleBase" id="RU366067"/>
    </source>
</evidence>
<evidence type="ECO:0000256" key="6">
    <source>
        <dbReference type="ARBA" id="ARBA00022825"/>
    </source>
</evidence>
<dbReference type="GO" id="GO:0008239">
    <property type="term" value="F:dipeptidyl-peptidase activity"/>
    <property type="evidence" value="ECO:0007669"/>
    <property type="project" value="UniProtKB-UniRule"/>
</dbReference>
<keyword evidence="4 7" id="KW-0732">Signal</keyword>
<dbReference type="AlphaFoldDB" id="A0A7D7QEU5"/>
<feature type="chain" id="PRO_5044519266" description="Dipeptidyl-peptidase" evidence="7">
    <location>
        <begin position="22"/>
        <end position="714"/>
    </location>
</feature>
<organism evidence="10 11">
    <name type="scientific">Marnyiella aurantia</name>
    <dbReference type="NCBI Taxonomy" id="2758037"/>
    <lineage>
        <taxon>Bacteria</taxon>
        <taxon>Pseudomonadati</taxon>
        <taxon>Bacteroidota</taxon>
        <taxon>Flavobacteriia</taxon>
        <taxon>Flavobacteriales</taxon>
        <taxon>Weeksellaceae</taxon>
        <taxon>Marnyiella</taxon>
    </lineage>
</organism>
<feature type="coiled-coil region" evidence="8">
    <location>
        <begin position="529"/>
        <end position="556"/>
    </location>
</feature>
<dbReference type="EMBL" id="CP059472">
    <property type="protein sequence ID" value="QMS98023.1"/>
    <property type="molecule type" value="Genomic_DNA"/>
</dbReference>
<protein>
    <recommendedName>
        <fullName evidence="7">Dipeptidyl-peptidase</fullName>
        <ecNumber evidence="7">3.4.14.-</ecNumber>
    </recommendedName>
</protein>
<sequence length="714" mass="80247">MINTRKVLIAALLLPAAFAFAQQYGGMWIPTELNEKEMKQLGMKISAKQIFDTSKPSIKDAVVQFNGGCTAEIISPQGLLLTNHHCGYGQIQSHSSVQNDYLTDGFWAKNMTGELPNPGVTVDFIADIKEVTATVLAGTQNLDAKAAEAVINKNIETAKAGFKLEPWQKVVVRPMYYGNKYYAYVIETYKDVRLVGAPPSSIGKFGSDTDNWVWPRHTGDFAMFRIYADKNNKPAEYSKDNVPYKPKHFLPVSIKDKQENDFTFVFGFPGRTTEYLPAIAVEKVMNETDPAMISVREVALKTLDAKMRADAATRIKYASKYASIANYWKKWIGEVEGLKKSDAVGKKQRYEQSLINKNAQIKPTIDGLNRLYTEQAPYALNRAYYTEVVRNAETLTLANQYLSFMQNYEAGKIDSKTMTAFTDRLAGFYKNYSGELDAIVTAELLALYANKTPEKYLPANFSQYKDDKKNLAVIEEWSKNSIITGRKAFNGATVDADINKVFANPTELIKTLKNDPILKLAASMREAYLSSTDAKVSSLQAEIDVLQKKYMAQQMETDKDRQFFPDANSTLRVTYGQVKGSNPRDAVTYGYQTHVAGIMEKYVPGDYEFDVPKKLIDLYNARDYGIYKDKTGDVPVNFTATNHTTGGNSGSPALDANGNLIGLNFDRQWEGTMSDINFDPRFSRNIMVDTKYILFIIDKYADAKWLINEMKIVK</sequence>
<keyword evidence="12" id="KW-1185">Reference proteome</keyword>
<dbReference type="SUPFAM" id="SSF50494">
    <property type="entry name" value="Trypsin-like serine proteases"/>
    <property type="match status" value="1"/>
</dbReference>
<evidence type="ECO:0000313" key="9">
    <source>
        <dbReference type="EMBL" id="MBA5246622.1"/>
    </source>
</evidence>
<dbReference type="GO" id="GO:0070009">
    <property type="term" value="F:serine-type aminopeptidase activity"/>
    <property type="evidence" value="ECO:0007669"/>
    <property type="project" value="UniProtKB-UniRule"/>
</dbReference>
<evidence type="ECO:0000313" key="10">
    <source>
        <dbReference type="EMBL" id="QMS98023.1"/>
    </source>
</evidence>
<dbReference type="GO" id="GO:0006508">
    <property type="term" value="P:proteolysis"/>
    <property type="evidence" value="ECO:0007669"/>
    <property type="project" value="UniProtKB-KW"/>
</dbReference>
<reference evidence="9" key="4">
    <citation type="submission" date="2020-07" db="EMBL/GenBank/DDBJ databases">
        <authorList>
            <person name="Yang C."/>
        </authorList>
    </citation>
    <scope>NUCLEOTIDE SEQUENCE</scope>
    <source>
        <strain evidence="9">Cx-624</strain>
    </source>
</reference>
<dbReference type="Proteomes" id="UP000539710">
    <property type="component" value="Unassembled WGS sequence"/>
</dbReference>
<dbReference type="InterPro" id="IPR009003">
    <property type="entry name" value="Peptidase_S1_PA"/>
</dbReference>
<dbReference type="GO" id="GO:0043171">
    <property type="term" value="P:peptide catabolic process"/>
    <property type="evidence" value="ECO:0007669"/>
    <property type="project" value="UniProtKB-UniRule"/>
</dbReference>
<proteinExistence type="inferred from homology"/>
<dbReference type="Gene3D" id="2.40.10.10">
    <property type="entry name" value="Trypsin-like serine proteases"/>
    <property type="match status" value="1"/>
</dbReference>
<keyword evidence="5 7" id="KW-0378">Hydrolase</keyword>
<keyword evidence="6 7" id="KW-0720">Serine protease</keyword>
<dbReference type="EC" id="3.4.14.-" evidence="7"/>
<accession>A0A7D7QEU5</accession>
<comment type="similarity">
    <text evidence="1 7">Belongs to the peptidase S46 family.</text>
</comment>
<dbReference type="InterPro" id="IPR043504">
    <property type="entry name" value="Peptidase_S1_PA_chymotrypsin"/>
</dbReference>
<comment type="function">
    <text evidence="7">Catalyzes the removal of dipeptides from the N-terminus of oligopeptides.</text>
</comment>
<evidence type="ECO:0000313" key="12">
    <source>
        <dbReference type="Proteomes" id="UP000539710"/>
    </source>
</evidence>